<protein>
    <submittedName>
        <fullName evidence="2">Uncharacterized protein</fullName>
    </submittedName>
</protein>
<accession>A0A8S1PTH8</accession>
<proteinExistence type="predicted"/>
<dbReference type="EMBL" id="CAJJDM010000131">
    <property type="protein sequence ID" value="CAD8105898.1"/>
    <property type="molecule type" value="Genomic_DNA"/>
</dbReference>
<dbReference type="EMBL" id="CAJJDM010000131">
    <property type="protein sequence ID" value="CAD8105896.1"/>
    <property type="molecule type" value="Genomic_DNA"/>
</dbReference>
<gene>
    <name evidence="1" type="ORF">PPRIM_AZ9-3.1.T1280166</name>
    <name evidence="2" type="ORF">PPRIM_AZ9-3.1.T1280167</name>
</gene>
<reference evidence="2" key="1">
    <citation type="submission" date="2021-01" db="EMBL/GenBank/DDBJ databases">
        <authorList>
            <consortium name="Genoscope - CEA"/>
            <person name="William W."/>
        </authorList>
    </citation>
    <scope>NUCLEOTIDE SEQUENCE</scope>
</reference>
<sequence>MKKINFLNYVMNSYIKMICIQNFGDQYIFLNLAQALFKQGLFEQVIESQDEAMKKYKNILAEKNILFKTIFSQSFK</sequence>
<evidence type="ECO:0000313" key="2">
    <source>
        <dbReference type="EMBL" id="CAD8105898.1"/>
    </source>
</evidence>
<evidence type="ECO:0000313" key="3">
    <source>
        <dbReference type="Proteomes" id="UP000688137"/>
    </source>
</evidence>
<comment type="caution">
    <text evidence="2">The sequence shown here is derived from an EMBL/GenBank/DDBJ whole genome shotgun (WGS) entry which is preliminary data.</text>
</comment>
<organism evidence="2 3">
    <name type="scientific">Paramecium primaurelia</name>
    <dbReference type="NCBI Taxonomy" id="5886"/>
    <lineage>
        <taxon>Eukaryota</taxon>
        <taxon>Sar</taxon>
        <taxon>Alveolata</taxon>
        <taxon>Ciliophora</taxon>
        <taxon>Intramacronucleata</taxon>
        <taxon>Oligohymenophorea</taxon>
        <taxon>Peniculida</taxon>
        <taxon>Parameciidae</taxon>
        <taxon>Paramecium</taxon>
    </lineage>
</organism>
<dbReference type="AlphaFoldDB" id="A0A8S1PTH8"/>
<dbReference type="Proteomes" id="UP000688137">
    <property type="component" value="Unassembled WGS sequence"/>
</dbReference>
<name>A0A8S1PTH8_PARPR</name>
<keyword evidence="3" id="KW-1185">Reference proteome</keyword>
<evidence type="ECO:0000313" key="1">
    <source>
        <dbReference type="EMBL" id="CAD8105896.1"/>
    </source>
</evidence>